<proteinExistence type="predicted"/>
<feature type="region of interest" description="Disordered" evidence="1">
    <location>
        <begin position="112"/>
        <end position="141"/>
    </location>
</feature>
<organism evidence="2 3">
    <name type="scientific">Halobaculum marinum</name>
    <dbReference type="NCBI Taxonomy" id="3031996"/>
    <lineage>
        <taxon>Archaea</taxon>
        <taxon>Methanobacteriati</taxon>
        <taxon>Methanobacteriota</taxon>
        <taxon>Stenosarchaea group</taxon>
        <taxon>Halobacteria</taxon>
        <taxon>Halobacteriales</taxon>
        <taxon>Haloferacaceae</taxon>
        <taxon>Halobaculum</taxon>
    </lineage>
</organism>
<dbReference type="AlphaFoldDB" id="A0ABD5X2G4"/>
<dbReference type="Proteomes" id="UP001596388">
    <property type="component" value="Unassembled WGS sequence"/>
</dbReference>
<accession>A0ABD5X2G4</accession>
<comment type="caution">
    <text evidence="2">The sequence shown here is derived from an EMBL/GenBank/DDBJ whole genome shotgun (WGS) entry which is preliminary data.</text>
</comment>
<evidence type="ECO:0000313" key="3">
    <source>
        <dbReference type="Proteomes" id="UP001596388"/>
    </source>
</evidence>
<dbReference type="InterPro" id="IPR058370">
    <property type="entry name" value="DUF8057"/>
</dbReference>
<dbReference type="GeneID" id="79268731"/>
<protein>
    <submittedName>
        <fullName evidence="2">Uncharacterized protein</fullName>
    </submittedName>
</protein>
<reference evidence="2 3" key="1">
    <citation type="journal article" date="2019" name="Int. J. Syst. Evol. Microbiol.">
        <title>The Global Catalogue of Microorganisms (GCM) 10K type strain sequencing project: providing services to taxonomists for standard genome sequencing and annotation.</title>
        <authorList>
            <consortium name="The Broad Institute Genomics Platform"/>
            <consortium name="The Broad Institute Genome Sequencing Center for Infectious Disease"/>
            <person name="Wu L."/>
            <person name="Ma J."/>
        </authorList>
    </citation>
    <scope>NUCLEOTIDE SEQUENCE [LARGE SCALE GENOMIC DNA]</scope>
    <source>
        <strain evidence="2 3">DT55</strain>
    </source>
</reference>
<gene>
    <name evidence="2" type="ORF">ACFQKD_08590</name>
</gene>
<dbReference type="Pfam" id="PF26244">
    <property type="entry name" value="DUF8057"/>
    <property type="match status" value="1"/>
</dbReference>
<feature type="region of interest" description="Disordered" evidence="1">
    <location>
        <begin position="161"/>
        <end position="180"/>
    </location>
</feature>
<keyword evidence="3" id="KW-1185">Reference proteome</keyword>
<sequence length="180" mass="18318">MAVESDDSGGITAVGGAVRRLFARLASVIPSVSDADETLSPDEAIRRAHALGVAAAFGADTETALEEVRTSLDATYDRSIVDLAYREGKGDAEGYERGDATSTDAETLRSRLAQGGSAETAAGPESGVDGTPTPAGIRPTATDLPATLQRAGLLEGGENLEALGFPEGLGNPTDNEGSNL</sequence>
<dbReference type="RefSeq" id="WP_276238165.1">
    <property type="nucleotide sequence ID" value="NZ_CP119989.1"/>
</dbReference>
<evidence type="ECO:0000313" key="2">
    <source>
        <dbReference type="EMBL" id="MFC7097361.1"/>
    </source>
</evidence>
<name>A0ABD5X2G4_9EURY</name>
<evidence type="ECO:0000256" key="1">
    <source>
        <dbReference type="SAM" id="MobiDB-lite"/>
    </source>
</evidence>
<dbReference type="EMBL" id="JBHTAG010000003">
    <property type="protein sequence ID" value="MFC7097361.1"/>
    <property type="molecule type" value="Genomic_DNA"/>
</dbReference>